<keyword evidence="2" id="KW-0378">Hydrolase</keyword>
<dbReference type="InterPro" id="IPR050855">
    <property type="entry name" value="NDM-1-like"/>
</dbReference>
<dbReference type="Gene3D" id="3.60.15.10">
    <property type="entry name" value="Ribonuclease Z/Hydroxyacylglutathione hydrolase-like"/>
    <property type="match status" value="1"/>
</dbReference>
<dbReference type="InterPro" id="IPR001279">
    <property type="entry name" value="Metallo-B-lactamas"/>
</dbReference>
<dbReference type="EMBL" id="JACHHV010000053">
    <property type="protein sequence ID" value="MBB5888778.1"/>
    <property type="molecule type" value="Genomic_DNA"/>
</dbReference>
<keyword evidence="3" id="KW-1185">Reference proteome</keyword>
<dbReference type="CDD" id="cd07721">
    <property type="entry name" value="yflN-like_MBL-fold"/>
    <property type="match status" value="1"/>
</dbReference>
<dbReference type="RefSeq" id="WP_183541231.1">
    <property type="nucleotide sequence ID" value="NZ_DASWOY010000037.1"/>
</dbReference>
<dbReference type="PANTHER" id="PTHR42951:SF15">
    <property type="entry name" value="METALLO-BETA-LACTAMASE SUPERFAMILY PROTEIN"/>
    <property type="match status" value="1"/>
</dbReference>
<dbReference type="AlphaFoldDB" id="A0A841CAN4"/>
<name>A0A841CAN4_9LACT</name>
<protein>
    <submittedName>
        <fullName evidence="2">Glyoxylase-like metal-dependent hydrolase (Beta-lactamase superfamily II)</fullName>
    </submittedName>
</protein>
<dbReference type="SUPFAM" id="SSF56281">
    <property type="entry name" value="Metallo-hydrolase/oxidoreductase"/>
    <property type="match status" value="1"/>
</dbReference>
<dbReference type="PANTHER" id="PTHR42951">
    <property type="entry name" value="METALLO-BETA-LACTAMASE DOMAIN-CONTAINING"/>
    <property type="match status" value="1"/>
</dbReference>
<sequence>MRITENVEMLEVTMPNGSIYHPTLTWDDQHLVLFDTGVPGAGDFLVEAIKGAGFNITDLTDIVITHQDIDHMGGTLELLKHVPDATVYAHKIDAPYIEGIEKPTKMVARESLIDAGEIEESDSFYQMLKRGFAQAYVPIDVKLSNGDLLNFAGGIVTVFTPGHTPGHTSFFLKESKLMICGDAANILGDQLIGSDPAMTWDNKLADESLEVIKSFNLSGAITYHTGFLKID</sequence>
<evidence type="ECO:0000259" key="1">
    <source>
        <dbReference type="SMART" id="SM00849"/>
    </source>
</evidence>
<reference evidence="2 3" key="1">
    <citation type="submission" date="2020-08" db="EMBL/GenBank/DDBJ databases">
        <title>Genomic Encyclopedia of Type Strains, Phase IV (KMG-IV): sequencing the most valuable type-strain genomes for metagenomic binning, comparative biology and taxonomic classification.</title>
        <authorList>
            <person name="Goeker M."/>
        </authorList>
    </citation>
    <scope>NUCLEOTIDE SEQUENCE [LARGE SCALE GENOMIC DNA]</scope>
    <source>
        <strain evidence="2 3">DSM 14925</strain>
    </source>
</reference>
<dbReference type="GO" id="GO:0016787">
    <property type="term" value="F:hydrolase activity"/>
    <property type="evidence" value="ECO:0007669"/>
    <property type="project" value="UniProtKB-KW"/>
</dbReference>
<organism evidence="2 3">
    <name type="scientific">Lactovum miscens</name>
    <dbReference type="NCBI Taxonomy" id="190387"/>
    <lineage>
        <taxon>Bacteria</taxon>
        <taxon>Bacillati</taxon>
        <taxon>Bacillota</taxon>
        <taxon>Bacilli</taxon>
        <taxon>Lactobacillales</taxon>
        <taxon>Streptococcaceae</taxon>
        <taxon>Lactovum</taxon>
    </lineage>
</organism>
<evidence type="ECO:0000313" key="2">
    <source>
        <dbReference type="EMBL" id="MBB5888778.1"/>
    </source>
</evidence>
<gene>
    <name evidence="2" type="ORF">HNQ37_001701</name>
</gene>
<dbReference type="SMART" id="SM00849">
    <property type="entry name" value="Lactamase_B"/>
    <property type="match status" value="1"/>
</dbReference>
<dbReference type="Proteomes" id="UP000562464">
    <property type="component" value="Unassembled WGS sequence"/>
</dbReference>
<evidence type="ECO:0000313" key="3">
    <source>
        <dbReference type="Proteomes" id="UP000562464"/>
    </source>
</evidence>
<feature type="domain" description="Metallo-beta-lactamase" evidence="1">
    <location>
        <begin position="19"/>
        <end position="224"/>
    </location>
</feature>
<proteinExistence type="predicted"/>
<dbReference type="InterPro" id="IPR036866">
    <property type="entry name" value="RibonucZ/Hydroxyglut_hydro"/>
</dbReference>
<comment type="caution">
    <text evidence="2">The sequence shown here is derived from an EMBL/GenBank/DDBJ whole genome shotgun (WGS) entry which is preliminary data.</text>
</comment>
<accession>A0A841CAN4</accession>
<dbReference type="Pfam" id="PF00753">
    <property type="entry name" value="Lactamase_B"/>
    <property type="match status" value="1"/>
</dbReference>